<accession>A0A8H2XY20</accession>
<dbReference type="InterPro" id="IPR036047">
    <property type="entry name" value="F-box-like_dom_sf"/>
</dbReference>
<proteinExistence type="predicted"/>
<evidence type="ECO:0000259" key="2">
    <source>
        <dbReference type="PROSITE" id="PS50181"/>
    </source>
</evidence>
<organism evidence="3 4">
    <name type="scientific">Rhizoctonia solani</name>
    <dbReference type="NCBI Taxonomy" id="456999"/>
    <lineage>
        <taxon>Eukaryota</taxon>
        <taxon>Fungi</taxon>
        <taxon>Dikarya</taxon>
        <taxon>Basidiomycota</taxon>
        <taxon>Agaricomycotina</taxon>
        <taxon>Agaricomycetes</taxon>
        <taxon>Cantharellales</taxon>
        <taxon>Ceratobasidiaceae</taxon>
        <taxon>Rhizoctonia</taxon>
    </lineage>
</organism>
<evidence type="ECO:0000313" key="4">
    <source>
        <dbReference type="Proteomes" id="UP000663850"/>
    </source>
</evidence>
<feature type="compositionally biased region" description="Low complexity" evidence="1">
    <location>
        <begin position="529"/>
        <end position="546"/>
    </location>
</feature>
<dbReference type="SUPFAM" id="SSF81383">
    <property type="entry name" value="F-box domain"/>
    <property type="match status" value="1"/>
</dbReference>
<evidence type="ECO:0000313" key="3">
    <source>
        <dbReference type="EMBL" id="CAE6434649.1"/>
    </source>
</evidence>
<sequence>MPVLGGAITSGFTPNTRGLAALPNDVLLKILEALDVDSAVTFHQICKVLYVFATSRPAWLVIARMVSQTGTLPLPLHNTYPTPSSLSTIEMKTAIQRGILAQRALDHPSPALHVHSYLGTGSNLRPSSAYSLLSDQTVVHSAFLPGGRFLLTVQLDSSFACWDLESPTRTRSVRLQTGFDTVVDNETVEPRCIAYWKTGGAYVEFAHDVVEEGNAVVIALLVVHIVPDQPTLVRNLHVLRIELPAPNSRRRSPRPPIPDECLYNMCLLASAPIPHPLFVCSSYVHASGHAGLIGAMSTGAEVIFVLFFNPRPPPRIAPTPSISTFTEAATTVSALGNSRVTLIQCSFRTKPTRFYALGTAEHIVLYCESGGCVYSYMHDVSPVRALAYARSAMDPVLVVPSPVPHEDPFPADEHGTPGAPHIQKMCVALRRRGPAWLEYGDDWTECRPSSGKHMISALSMTIDAETSNSDAFRGLVIGIHHVDAGRKSVPQDDDMDVDVNVEISTVNTRPQHIANPQAPASPSPPSNTLPPSTKSSSSSRPSTQPPRYRRECRVRYKRTVFPSRLQCTWHELAALGTHGRRAVWIEGDGPPPDEGHLELEPYDESASLRLMLTTVGSNNPKEVAVPPTVRAQLAHVSCVAFEDSTGTIALATLDGRVMLLQFA</sequence>
<feature type="domain" description="F-box" evidence="2">
    <location>
        <begin position="16"/>
        <end position="62"/>
    </location>
</feature>
<feature type="compositionally biased region" description="Pro residues" evidence="1">
    <location>
        <begin position="519"/>
        <end position="528"/>
    </location>
</feature>
<dbReference type="Proteomes" id="UP000663850">
    <property type="component" value="Unassembled WGS sequence"/>
</dbReference>
<reference evidence="3" key="1">
    <citation type="submission" date="2021-01" db="EMBL/GenBank/DDBJ databases">
        <authorList>
            <person name="Kaushik A."/>
        </authorList>
    </citation>
    <scope>NUCLEOTIDE SEQUENCE</scope>
    <source>
        <strain evidence="3">Type strain: AG8-Rh-89/</strain>
    </source>
</reference>
<name>A0A8H2XY20_9AGAM</name>
<evidence type="ECO:0000256" key="1">
    <source>
        <dbReference type="SAM" id="MobiDB-lite"/>
    </source>
</evidence>
<dbReference type="AlphaFoldDB" id="A0A8H2XY20"/>
<comment type="caution">
    <text evidence="3">The sequence shown here is derived from an EMBL/GenBank/DDBJ whole genome shotgun (WGS) entry which is preliminary data.</text>
</comment>
<gene>
    <name evidence="3" type="ORF">RDB_LOCUS22407</name>
</gene>
<dbReference type="PROSITE" id="PS50181">
    <property type="entry name" value="FBOX"/>
    <property type="match status" value="1"/>
</dbReference>
<feature type="region of interest" description="Disordered" evidence="1">
    <location>
        <begin position="506"/>
        <end position="551"/>
    </location>
</feature>
<dbReference type="EMBL" id="CAJMWZ010001310">
    <property type="protein sequence ID" value="CAE6434649.1"/>
    <property type="molecule type" value="Genomic_DNA"/>
</dbReference>
<dbReference type="InterPro" id="IPR001810">
    <property type="entry name" value="F-box_dom"/>
</dbReference>
<protein>
    <recommendedName>
        <fullName evidence="2">F-box domain-containing protein</fullName>
    </recommendedName>
</protein>